<feature type="region of interest" description="Disordered" evidence="1">
    <location>
        <begin position="112"/>
        <end position="132"/>
    </location>
</feature>
<evidence type="ECO:0000256" key="1">
    <source>
        <dbReference type="SAM" id="MobiDB-lite"/>
    </source>
</evidence>
<organism evidence="2 3">
    <name type="scientific">Cymbomonas tetramitiformis</name>
    <dbReference type="NCBI Taxonomy" id="36881"/>
    <lineage>
        <taxon>Eukaryota</taxon>
        <taxon>Viridiplantae</taxon>
        <taxon>Chlorophyta</taxon>
        <taxon>Pyramimonadophyceae</taxon>
        <taxon>Pyramimonadales</taxon>
        <taxon>Pyramimonadaceae</taxon>
        <taxon>Cymbomonas</taxon>
    </lineage>
</organism>
<keyword evidence="3" id="KW-1185">Reference proteome</keyword>
<name>A0AAE0FW73_9CHLO</name>
<feature type="compositionally biased region" description="Polar residues" evidence="1">
    <location>
        <begin position="18"/>
        <end position="32"/>
    </location>
</feature>
<evidence type="ECO:0000313" key="3">
    <source>
        <dbReference type="Proteomes" id="UP001190700"/>
    </source>
</evidence>
<protein>
    <submittedName>
        <fullName evidence="2">Uncharacterized protein</fullName>
    </submittedName>
</protein>
<evidence type="ECO:0000313" key="2">
    <source>
        <dbReference type="EMBL" id="KAK3267025.1"/>
    </source>
</evidence>
<sequence length="132" mass="13568">MGSVSTPPNGLQADRRASASTPSKGSESTPPQGFQAEPAEGLRWTLPKGFSVSNPPKGSVDSAGTLCPASPGGSVGLRWRGFQDPGWEGLCVTARKGSCGPRAEVTLCRPLGRRGSVSTPPKGFLVDHQGPV</sequence>
<reference evidence="2 3" key="1">
    <citation type="journal article" date="2015" name="Genome Biol. Evol.">
        <title>Comparative Genomics of a Bacterivorous Green Alga Reveals Evolutionary Causalities and Consequences of Phago-Mixotrophic Mode of Nutrition.</title>
        <authorList>
            <person name="Burns J.A."/>
            <person name="Paasch A."/>
            <person name="Narechania A."/>
            <person name="Kim E."/>
        </authorList>
    </citation>
    <scope>NUCLEOTIDE SEQUENCE [LARGE SCALE GENOMIC DNA]</scope>
    <source>
        <strain evidence="2 3">PLY_AMNH</strain>
    </source>
</reference>
<feature type="region of interest" description="Disordered" evidence="1">
    <location>
        <begin position="1"/>
        <end position="65"/>
    </location>
</feature>
<accession>A0AAE0FW73</accession>
<proteinExistence type="predicted"/>
<dbReference type="AlphaFoldDB" id="A0AAE0FW73"/>
<dbReference type="Proteomes" id="UP001190700">
    <property type="component" value="Unassembled WGS sequence"/>
</dbReference>
<gene>
    <name evidence="2" type="ORF">CYMTET_24391</name>
</gene>
<comment type="caution">
    <text evidence="2">The sequence shown here is derived from an EMBL/GenBank/DDBJ whole genome shotgun (WGS) entry which is preliminary data.</text>
</comment>
<dbReference type="EMBL" id="LGRX02012664">
    <property type="protein sequence ID" value="KAK3267025.1"/>
    <property type="molecule type" value="Genomic_DNA"/>
</dbReference>